<dbReference type="AlphaFoldDB" id="A0A1L7XSK9"/>
<gene>
    <name evidence="3" type="ORF">PAC_17857</name>
</gene>
<feature type="domain" description="DUF6594" evidence="2">
    <location>
        <begin position="12"/>
        <end position="278"/>
    </location>
</feature>
<dbReference type="STRING" id="576137.A0A1L7XSK9"/>
<keyword evidence="1" id="KW-0472">Membrane</keyword>
<accession>A0A1L7XSK9</accession>
<evidence type="ECO:0000313" key="4">
    <source>
        <dbReference type="Proteomes" id="UP000184330"/>
    </source>
</evidence>
<feature type="transmembrane region" description="Helical" evidence="1">
    <location>
        <begin position="210"/>
        <end position="233"/>
    </location>
</feature>
<evidence type="ECO:0000256" key="1">
    <source>
        <dbReference type="SAM" id="Phobius"/>
    </source>
</evidence>
<evidence type="ECO:0000313" key="3">
    <source>
        <dbReference type="EMBL" id="CZR67958.1"/>
    </source>
</evidence>
<keyword evidence="1" id="KW-0812">Transmembrane</keyword>
<organism evidence="3 4">
    <name type="scientific">Phialocephala subalpina</name>
    <dbReference type="NCBI Taxonomy" id="576137"/>
    <lineage>
        <taxon>Eukaryota</taxon>
        <taxon>Fungi</taxon>
        <taxon>Dikarya</taxon>
        <taxon>Ascomycota</taxon>
        <taxon>Pezizomycotina</taxon>
        <taxon>Leotiomycetes</taxon>
        <taxon>Helotiales</taxon>
        <taxon>Mollisiaceae</taxon>
        <taxon>Phialocephala</taxon>
        <taxon>Phialocephala fortinii species complex</taxon>
    </lineage>
</organism>
<reference evidence="3 4" key="1">
    <citation type="submission" date="2016-03" db="EMBL/GenBank/DDBJ databases">
        <authorList>
            <person name="Ploux O."/>
        </authorList>
    </citation>
    <scope>NUCLEOTIDE SEQUENCE [LARGE SCALE GENOMIC DNA]</scope>
    <source>
        <strain evidence="3 4">UAMH 11012</strain>
    </source>
</reference>
<evidence type="ECO:0000259" key="2">
    <source>
        <dbReference type="Pfam" id="PF20237"/>
    </source>
</evidence>
<dbReference type="Proteomes" id="UP000184330">
    <property type="component" value="Unassembled WGS sequence"/>
</dbReference>
<dbReference type="PANTHER" id="PTHR34502">
    <property type="entry name" value="DUF6594 DOMAIN-CONTAINING PROTEIN-RELATED"/>
    <property type="match status" value="1"/>
</dbReference>
<protein>
    <recommendedName>
        <fullName evidence="2">DUF6594 domain-containing protein</fullName>
    </recommendedName>
</protein>
<dbReference type="Pfam" id="PF20237">
    <property type="entry name" value="DUF6594"/>
    <property type="match status" value="1"/>
</dbReference>
<dbReference type="OrthoDB" id="5342093at2759"/>
<dbReference type="PANTHER" id="PTHR34502:SF4">
    <property type="entry name" value="DUF6594 DOMAIN-CONTAINING PROTEIN"/>
    <property type="match status" value="1"/>
</dbReference>
<proteinExistence type="predicted"/>
<feature type="transmembrane region" description="Helical" evidence="1">
    <location>
        <begin position="239"/>
        <end position="259"/>
    </location>
</feature>
<dbReference type="InterPro" id="IPR046529">
    <property type="entry name" value="DUF6594"/>
</dbReference>
<sequence length="301" mass="34062">MDTEDLAKRTGFPEFASRIAVNPDYEAFIFRKFDRLSARTLLHLEGRLAYLEWKLDQADEQAFHSRDNETLRCIRAWEAFEDKAKNEARPEHTWMIIAEEIRETLKEYHETMLRQNQIAMLGRPRKRALEVVRGLSSDDLYDALGRPKSIPLLAGLAGTRLDEENDRDLVAVRRPAEKDLLSRFLQDYWIFKTTKITDETEYIKEKHVGWVAAVVSTIIAAMLLLGAIFLLRLLNQERAQLGVIAMFTVLFAASVGFLTNARRAEIFASTAAYTAVLVVFVSSPASNSGTTTCTCIPGGQS</sequence>
<name>A0A1L7XSK9_9HELO</name>
<keyword evidence="1" id="KW-1133">Transmembrane helix</keyword>
<dbReference type="EMBL" id="FJOG01000049">
    <property type="protein sequence ID" value="CZR67958.1"/>
    <property type="molecule type" value="Genomic_DNA"/>
</dbReference>
<keyword evidence="4" id="KW-1185">Reference proteome</keyword>